<dbReference type="InterPro" id="IPR009075">
    <property type="entry name" value="AcylCo_DH/oxidase_C"/>
</dbReference>
<dbReference type="EMBL" id="QCZG01000031">
    <property type="protein sequence ID" value="PWA09211.1"/>
    <property type="molecule type" value="Genomic_DNA"/>
</dbReference>
<dbReference type="RefSeq" id="WP_116555443.1">
    <property type="nucleotide sequence ID" value="NZ_QCZG01000031.1"/>
</dbReference>
<dbReference type="Pfam" id="PF18158">
    <property type="entry name" value="AidB_N"/>
    <property type="match status" value="1"/>
</dbReference>
<feature type="domain" description="Adaptive response protein AidB N-terminal" evidence="9">
    <location>
        <begin position="18"/>
        <end position="178"/>
    </location>
</feature>
<dbReference type="InterPro" id="IPR006089">
    <property type="entry name" value="Acyl-CoA_DH_CS"/>
</dbReference>
<evidence type="ECO:0000259" key="8">
    <source>
        <dbReference type="Pfam" id="PF02770"/>
    </source>
</evidence>
<proteinExistence type="inferred from homology"/>
<dbReference type="SUPFAM" id="SSF47203">
    <property type="entry name" value="Acyl-CoA dehydrogenase C-terminal domain-like"/>
    <property type="match status" value="1"/>
</dbReference>
<dbReference type="Gene3D" id="6.10.250.600">
    <property type="match status" value="1"/>
</dbReference>
<gene>
    <name evidence="10" type="ORF">DCC39_13590</name>
</gene>
<reference evidence="10 11" key="1">
    <citation type="submission" date="2018-04" db="EMBL/GenBank/DDBJ databases">
        <title>Camelliibacillus theae gen. nov., sp. nov., isolated from Pu'er tea.</title>
        <authorList>
            <person name="Niu L."/>
        </authorList>
    </citation>
    <scope>NUCLEOTIDE SEQUENCE [LARGE SCALE GENOMIC DNA]</scope>
    <source>
        <strain evidence="10 11">T8</strain>
    </source>
</reference>
<accession>A0A2U1JVG8</accession>
<dbReference type="InterPro" id="IPR052904">
    <property type="entry name" value="Acyl-CoA_dehydrogenase-like"/>
</dbReference>
<dbReference type="PANTHER" id="PTHR42707">
    <property type="entry name" value="ACYL-COA DEHYDROGENASE"/>
    <property type="match status" value="1"/>
</dbReference>
<dbReference type="Gene3D" id="2.40.110.20">
    <property type="match status" value="1"/>
</dbReference>
<dbReference type="InterPro" id="IPR041504">
    <property type="entry name" value="AidB_N"/>
</dbReference>
<dbReference type="Proteomes" id="UP000245998">
    <property type="component" value="Unassembled WGS sequence"/>
</dbReference>
<dbReference type="Gene3D" id="1.20.140.10">
    <property type="entry name" value="Butyryl-CoA Dehydrogenase, subunit A, domain 3"/>
    <property type="match status" value="1"/>
</dbReference>
<evidence type="ECO:0000256" key="6">
    <source>
        <dbReference type="SAM" id="MobiDB-lite"/>
    </source>
</evidence>
<name>A0A2U1JVG8_9BACI</name>
<dbReference type="OrthoDB" id="9771038at2"/>
<dbReference type="Pfam" id="PF00441">
    <property type="entry name" value="Acyl-CoA_dh_1"/>
    <property type="match status" value="1"/>
</dbReference>
<evidence type="ECO:0000256" key="5">
    <source>
        <dbReference type="RuleBase" id="RU362125"/>
    </source>
</evidence>
<evidence type="ECO:0000256" key="1">
    <source>
        <dbReference type="ARBA" id="ARBA00001974"/>
    </source>
</evidence>
<feature type="domain" description="Acyl-CoA oxidase/dehydrogenase middle" evidence="8">
    <location>
        <begin position="187"/>
        <end position="284"/>
    </location>
</feature>
<dbReference type="GO" id="GO:0003995">
    <property type="term" value="F:acyl-CoA dehydrogenase activity"/>
    <property type="evidence" value="ECO:0007669"/>
    <property type="project" value="InterPro"/>
</dbReference>
<keyword evidence="3 5" id="KW-0285">Flavoprotein</keyword>
<dbReference type="InterPro" id="IPR006091">
    <property type="entry name" value="Acyl-CoA_Oxase/DH_mid-dom"/>
</dbReference>
<dbReference type="InterPro" id="IPR036250">
    <property type="entry name" value="AcylCo_DH-like_C"/>
</dbReference>
<evidence type="ECO:0000259" key="7">
    <source>
        <dbReference type="Pfam" id="PF00441"/>
    </source>
</evidence>
<keyword evidence="11" id="KW-1185">Reference proteome</keyword>
<dbReference type="PANTHER" id="PTHR42707:SF2">
    <property type="entry name" value="ACD11 DEHYDROGENASE"/>
    <property type="match status" value="1"/>
</dbReference>
<evidence type="ECO:0000256" key="3">
    <source>
        <dbReference type="ARBA" id="ARBA00022630"/>
    </source>
</evidence>
<evidence type="ECO:0000313" key="10">
    <source>
        <dbReference type="EMBL" id="PWA09211.1"/>
    </source>
</evidence>
<dbReference type="AlphaFoldDB" id="A0A2U1JVG8"/>
<keyword evidence="5" id="KW-0560">Oxidoreductase</keyword>
<evidence type="ECO:0000256" key="2">
    <source>
        <dbReference type="ARBA" id="ARBA00009347"/>
    </source>
</evidence>
<sequence>MNLEKTTGTPKSETIEMPDTKGMNFFETDPNLQFLLNMYLPKEDLNKALPHLKELGEIAGDELDQLSRDADRYTPELMNYNHKGGRVDEVKYHPSYTRMEEIGFEQFGFAAMSNRPGVFGWPTPFTKVLKYSFWYLFAQSEFGLCCPMNMTDSAARILDQYASPEMKEKYFPLLTSTNKEERWSAAQFMTEKQGGSDVGANTLTAKKVGDHWELWGDKWFCSNVSADLALALARPEGAPEGTKGLAMFLVPKTLENGEHNRYRINRLKDKLGTRDMASGEITFEGAVAYVVGELNTGFKQMMSMVNSSRLSNAVRSAAMMRRSYLEAAVTAKGRQAFGKTLIDLPLMRENIFEQMLDAEAAASMIFYTSAVYDKADSGSEEYQTLLRVMTPLLKGYICKRARYITAESMEIRGGNGYIEDWVNPKLVRDAHLGSIWEGTTNIIALDIIRAFNKDNADVAFLNDLDRRLSDLKNSKVQEAAGILRSTIDTFRKQVDIIKREKTAEQEIAARRFMDKMFHICAASVLLTEADYQLSKENSYRKLFLFIHYYQRYLLKPEDTFTFDKSLNEWLDEVMDWEIIPFNAIEEILEEIK</sequence>
<evidence type="ECO:0000259" key="9">
    <source>
        <dbReference type="Pfam" id="PF18158"/>
    </source>
</evidence>
<evidence type="ECO:0000256" key="4">
    <source>
        <dbReference type="ARBA" id="ARBA00022827"/>
    </source>
</evidence>
<organism evidence="10 11">
    <name type="scientific">Pueribacillus theae</name>
    <dbReference type="NCBI Taxonomy" id="2171751"/>
    <lineage>
        <taxon>Bacteria</taxon>
        <taxon>Bacillati</taxon>
        <taxon>Bacillota</taxon>
        <taxon>Bacilli</taxon>
        <taxon>Bacillales</taxon>
        <taxon>Bacillaceae</taxon>
        <taxon>Pueribacillus</taxon>
    </lineage>
</organism>
<comment type="caution">
    <text evidence="10">The sequence shown here is derived from an EMBL/GenBank/DDBJ whole genome shotgun (WGS) entry which is preliminary data.</text>
</comment>
<dbReference type="Pfam" id="PF02770">
    <property type="entry name" value="Acyl-CoA_dh_M"/>
    <property type="match status" value="1"/>
</dbReference>
<feature type="domain" description="Acyl-CoA dehydrogenase/oxidase C-terminal" evidence="7">
    <location>
        <begin position="295"/>
        <end position="449"/>
    </location>
</feature>
<comment type="similarity">
    <text evidence="2 5">Belongs to the acyl-CoA dehydrogenase family.</text>
</comment>
<comment type="cofactor">
    <cofactor evidence="1 5">
        <name>FAD</name>
        <dbReference type="ChEBI" id="CHEBI:57692"/>
    </cofactor>
</comment>
<keyword evidence="4 5" id="KW-0274">FAD</keyword>
<dbReference type="SUPFAM" id="SSF56645">
    <property type="entry name" value="Acyl-CoA dehydrogenase NM domain-like"/>
    <property type="match status" value="1"/>
</dbReference>
<dbReference type="InterPro" id="IPR009100">
    <property type="entry name" value="AcylCoA_DH/oxidase_NM_dom_sf"/>
</dbReference>
<protein>
    <submittedName>
        <fullName evidence="10">DNA alkylation response protein</fullName>
    </submittedName>
</protein>
<dbReference type="PROSITE" id="PS00073">
    <property type="entry name" value="ACYL_COA_DH_2"/>
    <property type="match status" value="1"/>
</dbReference>
<evidence type="ECO:0000313" key="11">
    <source>
        <dbReference type="Proteomes" id="UP000245998"/>
    </source>
</evidence>
<feature type="region of interest" description="Disordered" evidence="6">
    <location>
        <begin position="1"/>
        <end position="22"/>
    </location>
</feature>
<feature type="compositionally biased region" description="Polar residues" evidence="6">
    <location>
        <begin position="1"/>
        <end position="12"/>
    </location>
</feature>